<dbReference type="Gene3D" id="2.40.40.10">
    <property type="entry name" value="RlpA-like domain"/>
    <property type="match status" value="1"/>
</dbReference>
<dbReference type="EMBL" id="MCFC01000047">
    <property type="protein sequence ID" value="ORY26468.1"/>
    <property type="molecule type" value="Genomic_DNA"/>
</dbReference>
<gene>
    <name evidence="3" type="ORF">BCR39DRAFT_560507</name>
</gene>
<dbReference type="AlphaFoldDB" id="A0A1Y2AV47"/>
<keyword evidence="4" id="KW-1185">Reference proteome</keyword>
<dbReference type="Proteomes" id="UP000193986">
    <property type="component" value="Unassembled WGS sequence"/>
</dbReference>
<dbReference type="InParanoid" id="A0A1Y2AV47"/>
<dbReference type="InterPro" id="IPR001153">
    <property type="entry name" value="Barwin_dom"/>
</dbReference>
<evidence type="ECO:0000259" key="2">
    <source>
        <dbReference type="Pfam" id="PF00967"/>
    </source>
</evidence>
<comment type="caution">
    <text evidence="3">The sequence shown here is derived from an EMBL/GenBank/DDBJ whole genome shotgun (WGS) entry which is preliminary data.</text>
</comment>
<dbReference type="GO" id="GO:0050832">
    <property type="term" value="P:defense response to fungus"/>
    <property type="evidence" value="ECO:0007669"/>
    <property type="project" value="InterPro"/>
</dbReference>
<dbReference type="PANTHER" id="PTHR31836:SF28">
    <property type="entry name" value="SRCR DOMAIN-CONTAINING PROTEIN-RELATED"/>
    <property type="match status" value="1"/>
</dbReference>
<organism evidence="3 4">
    <name type="scientific">Naematelia encephala</name>
    <dbReference type="NCBI Taxonomy" id="71784"/>
    <lineage>
        <taxon>Eukaryota</taxon>
        <taxon>Fungi</taxon>
        <taxon>Dikarya</taxon>
        <taxon>Basidiomycota</taxon>
        <taxon>Agaricomycotina</taxon>
        <taxon>Tremellomycetes</taxon>
        <taxon>Tremellales</taxon>
        <taxon>Naemateliaceae</taxon>
        <taxon>Naematelia</taxon>
    </lineage>
</organism>
<evidence type="ECO:0000256" key="1">
    <source>
        <dbReference type="ARBA" id="ARBA00022729"/>
    </source>
</evidence>
<feature type="domain" description="Barwin" evidence="2">
    <location>
        <begin position="9"/>
        <end position="68"/>
    </location>
</feature>
<name>A0A1Y2AV47_9TREE</name>
<accession>A0A1Y2AV47</accession>
<dbReference type="OrthoDB" id="406505at2759"/>
<evidence type="ECO:0000313" key="4">
    <source>
        <dbReference type="Proteomes" id="UP000193986"/>
    </source>
</evidence>
<sequence>MQSNGWQSVLCGRQVHITAAGTGVSVVATIQDSCPGCGKNSLDLTVDLWNQMNAQAGHKFNGLFNIEWYFL</sequence>
<keyword evidence="1" id="KW-0732">Signal</keyword>
<protein>
    <recommendedName>
        <fullName evidence="2">Barwin domain-containing protein</fullName>
    </recommendedName>
</protein>
<proteinExistence type="predicted"/>
<dbReference type="PANTHER" id="PTHR31836">
    <property type="match status" value="1"/>
</dbReference>
<reference evidence="3 4" key="1">
    <citation type="submission" date="2016-07" db="EMBL/GenBank/DDBJ databases">
        <title>Pervasive Adenine N6-methylation of Active Genes in Fungi.</title>
        <authorList>
            <consortium name="DOE Joint Genome Institute"/>
            <person name="Mondo S.J."/>
            <person name="Dannebaum R.O."/>
            <person name="Kuo R.C."/>
            <person name="Labutti K."/>
            <person name="Haridas S."/>
            <person name="Kuo A."/>
            <person name="Salamov A."/>
            <person name="Ahrendt S.R."/>
            <person name="Lipzen A."/>
            <person name="Sullivan W."/>
            <person name="Andreopoulos W.B."/>
            <person name="Clum A."/>
            <person name="Lindquist E."/>
            <person name="Daum C."/>
            <person name="Ramamoorthy G.K."/>
            <person name="Gryganskyi A."/>
            <person name="Culley D."/>
            <person name="Magnuson J.K."/>
            <person name="James T.Y."/>
            <person name="O'Malley M.A."/>
            <person name="Stajich J.E."/>
            <person name="Spatafora J.W."/>
            <person name="Visel A."/>
            <person name="Grigoriev I.V."/>
        </authorList>
    </citation>
    <scope>NUCLEOTIDE SEQUENCE [LARGE SCALE GENOMIC DNA]</scope>
    <source>
        <strain evidence="3 4">68-887.2</strain>
    </source>
</reference>
<evidence type="ECO:0000313" key="3">
    <source>
        <dbReference type="EMBL" id="ORY26468.1"/>
    </source>
</evidence>
<dbReference type="CDD" id="cd22191">
    <property type="entry name" value="DPBB_RlpA_EXP_N-like"/>
    <property type="match status" value="1"/>
</dbReference>
<dbReference type="GO" id="GO:0042742">
    <property type="term" value="P:defense response to bacterium"/>
    <property type="evidence" value="ECO:0007669"/>
    <property type="project" value="InterPro"/>
</dbReference>
<dbReference type="SUPFAM" id="SSF50685">
    <property type="entry name" value="Barwin-like endoglucanases"/>
    <property type="match status" value="1"/>
</dbReference>
<dbReference type="InterPro" id="IPR036908">
    <property type="entry name" value="RlpA-like_sf"/>
</dbReference>
<dbReference type="Pfam" id="PF00967">
    <property type="entry name" value="Barwin"/>
    <property type="match status" value="1"/>
</dbReference>
<dbReference type="InterPro" id="IPR051477">
    <property type="entry name" value="Expansin_CellWall"/>
</dbReference>